<keyword evidence="2" id="KW-0812">Transmembrane</keyword>
<feature type="compositionally biased region" description="Low complexity" evidence="1">
    <location>
        <begin position="256"/>
        <end position="293"/>
    </location>
</feature>
<dbReference type="AlphaFoldDB" id="A0A8W8IYF8"/>
<feature type="region of interest" description="Disordered" evidence="1">
    <location>
        <begin position="256"/>
        <end position="306"/>
    </location>
</feature>
<evidence type="ECO:0000256" key="1">
    <source>
        <dbReference type="SAM" id="MobiDB-lite"/>
    </source>
</evidence>
<sequence>MEIYPSKYGRNGNGQMPVKSCSTSFNDFNIQANGQEWKKRQDLRQTWIKTATSEDFRRGFIGRPRTTETSLGDKPYNLHKKQYLHDDIIPSEQNGSTDESLKIRTKYRTPVIIVLVSSCLVTLAVALIVVFVVVKPDSPHMIVMTEGEITVLQNFSDDLHNKQSDAYHKFTADFSSVTVVKSAMRNDTAAGKILFGNFFVKASSLSFSTVDVLKELSTAATLATITTRTPTTTKTSIPNKASTPITFTQTLAATNTSARTGTTSTTTANIPTPTISISSTDDTNNTNETNPETKPGQSSETTEDKNNLPYASTVLISSTASILSSEKLTRGKLPNV</sequence>
<name>A0A8W8IYF8_MAGGI</name>
<reference evidence="3" key="1">
    <citation type="submission" date="2022-08" db="UniProtKB">
        <authorList>
            <consortium name="EnsemblMetazoa"/>
        </authorList>
    </citation>
    <scope>IDENTIFICATION</scope>
    <source>
        <strain evidence="3">05x7-T-G4-1.051#20</strain>
    </source>
</reference>
<keyword evidence="4" id="KW-1185">Reference proteome</keyword>
<protein>
    <recommendedName>
        <fullName evidence="5">SEA domain-containing protein</fullName>
    </recommendedName>
</protein>
<evidence type="ECO:0008006" key="5">
    <source>
        <dbReference type="Google" id="ProtNLM"/>
    </source>
</evidence>
<keyword evidence="2" id="KW-1133">Transmembrane helix</keyword>
<proteinExistence type="predicted"/>
<organism evidence="3 4">
    <name type="scientific">Magallana gigas</name>
    <name type="common">Pacific oyster</name>
    <name type="synonym">Crassostrea gigas</name>
    <dbReference type="NCBI Taxonomy" id="29159"/>
    <lineage>
        <taxon>Eukaryota</taxon>
        <taxon>Metazoa</taxon>
        <taxon>Spiralia</taxon>
        <taxon>Lophotrochozoa</taxon>
        <taxon>Mollusca</taxon>
        <taxon>Bivalvia</taxon>
        <taxon>Autobranchia</taxon>
        <taxon>Pteriomorphia</taxon>
        <taxon>Ostreida</taxon>
        <taxon>Ostreoidea</taxon>
        <taxon>Ostreidae</taxon>
        <taxon>Magallana</taxon>
    </lineage>
</organism>
<evidence type="ECO:0000313" key="4">
    <source>
        <dbReference type="Proteomes" id="UP000005408"/>
    </source>
</evidence>
<evidence type="ECO:0000313" key="3">
    <source>
        <dbReference type="EnsemblMetazoa" id="G15950.1:cds"/>
    </source>
</evidence>
<feature type="transmembrane region" description="Helical" evidence="2">
    <location>
        <begin position="111"/>
        <end position="134"/>
    </location>
</feature>
<evidence type="ECO:0000256" key="2">
    <source>
        <dbReference type="SAM" id="Phobius"/>
    </source>
</evidence>
<accession>A0A8W8IYF8</accession>
<dbReference type="Proteomes" id="UP000005408">
    <property type="component" value="Unassembled WGS sequence"/>
</dbReference>
<keyword evidence="2" id="KW-0472">Membrane</keyword>
<dbReference type="EnsemblMetazoa" id="G15950.1">
    <property type="protein sequence ID" value="G15950.1:cds"/>
    <property type="gene ID" value="G15950"/>
</dbReference>